<dbReference type="InterPro" id="IPR058653">
    <property type="entry name" value="NfeD2_TM"/>
</dbReference>
<sequence>MITFFLVCFIAGLLLTVLITLFGVDSLDFGTDMHAAHGHGGHSGFNLPTLLAGITVFGGVGYLLAAFGPWSLILVIVVAAAAGVGVGWLFFLLYVKVLYKHDDTMLESEFDLSGQLGEITVPMAGSGIGEMVYVLHGTKRSISVRSEHGEPIAKGAKVMVVQMKDGVATVALWQE</sequence>
<name>A0A3S0AFN5_9BACL</name>
<comment type="caution">
    <text evidence="3">The sequence shown here is derived from an EMBL/GenBank/DDBJ whole genome shotgun (WGS) entry which is preliminary data.</text>
</comment>
<dbReference type="EMBL" id="RXHU01000001">
    <property type="protein sequence ID" value="RTE11813.1"/>
    <property type="molecule type" value="Genomic_DNA"/>
</dbReference>
<feature type="transmembrane region" description="Helical" evidence="1">
    <location>
        <begin position="47"/>
        <end position="65"/>
    </location>
</feature>
<dbReference type="Pfam" id="PF25842">
    <property type="entry name" value="NfeD_TM"/>
    <property type="match status" value="1"/>
</dbReference>
<proteinExistence type="predicted"/>
<feature type="transmembrane region" description="Helical" evidence="1">
    <location>
        <begin position="115"/>
        <end position="135"/>
    </location>
</feature>
<evidence type="ECO:0000256" key="1">
    <source>
        <dbReference type="SAM" id="Phobius"/>
    </source>
</evidence>
<keyword evidence="4" id="KW-1185">Reference proteome</keyword>
<dbReference type="Proteomes" id="UP000276128">
    <property type="component" value="Unassembled WGS sequence"/>
</dbReference>
<evidence type="ECO:0000259" key="2">
    <source>
        <dbReference type="Pfam" id="PF25842"/>
    </source>
</evidence>
<dbReference type="InterPro" id="IPR012340">
    <property type="entry name" value="NA-bd_OB-fold"/>
</dbReference>
<dbReference type="AlphaFoldDB" id="A0A3S0AFN5"/>
<keyword evidence="1" id="KW-0812">Transmembrane</keyword>
<dbReference type="Gene3D" id="2.40.50.140">
    <property type="entry name" value="Nucleic acid-binding proteins"/>
    <property type="match status" value="1"/>
</dbReference>
<evidence type="ECO:0000313" key="4">
    <source>
        <dbReference type="Proteomes" id="UP000276128"/>
    </source>
</evidence>
<dbReference type="OrthoDB" id="2662457at2"/>
<keyword evidence="1" id="KW-1133">Transmembrane helix</keyword>
<protein>
    <recommendedName>
        <fullName evidence="2">Membrane protein NfeD2 N-terminal transmembrane domain-containing protein</fullName>
    </recommendedName>
</protein>
<keyword evidence="1" id="KW-0472">Membrane</keyword>
<organism evidence="3 4">
    <name type="scientific">Paenibacillus whitsoniae</name>
    <dbReference type="NCBI Taxonomy" id="2496558"/>
    <lineage>
        <taxon>Bacteria</taxon>
        <taxon>Bacillati</taxon>
        <taxon>Bacillota</taxon>
        <taxon>Bacilli</taxon>
        <taxon>Bacillales</taxon>
        <taxon>Paenibacillaceae</taxon>
        <taxon>Paenibacillus</taxon>
    </lineage>
</organism>
<gene>
    <name evidence="3" type="ORF">EJQ19_00040</name>
</gene>
<feature type="transmembrane region" description="Helical" evidence="1">
    <location>
        <begin position="72"/>
        <end position="95"/>
    </location>
</feature>
<accession>A0A3S0AFN5</accession>
<dbReference type="RefSeq" id="WP_126139166.1">
    <property type="nucleotide sequence ID" value="NZ_RXHU01000001.1"/>
</dbReference>
<evidence type="ECO:0000313" key="3">
    <source>
        <dbReference type="EMBL" id="RTE11813.1"/>
    </source>
</evidence>
<feature type="domain" description="Membrane protein NfeD2 N-terminal transmembrane" evidence="2">
    <location>
        <begin position="3"/>
        <end position="101"/>
    </location>
</feature>
<reference evidence="3 4" key="1">
    <citation type="submission" date="2018-12" db="EMBL/GenBank/DDBJ databases">
        <title>Bacillus ochoae sp. nov., Paenibacillus whitsoniae sp. nov., Paenibacillus spiritus sp. nov. Isolated from the Mars Exploration Rover during spacecraft assembly.</title>
        <authorList>
            <person name="Seuylemezian A."/>
            <person name="Vaishampayan P."/>
        </authorList>
    </citation>
    <scope>NUCLEOTIDE SEQUENCE [LARGE SCALE GENOMIC DNA]</scope>
    <source>
        <strain evidence="3 4">MER 54</strain>
    </source>
</reference>